<reference evidence="2" key="1">
    <citation type="submission" date="2023-06" db="EMBL/GenBank/DDBJ databases">
        <title>Two novel species of Acinetobacter isolated from motorbike repairing workshop in Vietnam.</title>
        <authorList>
            <person name="Le N.T.T."/>
        </authorList>
    </citation>
    <scope>NUCLEOTIDE SEQUENCE</scope>
    <source>
        <strain evidence="2">VNH17</strain>
    </source>
</reference>
<evidence type="ECO:0000256" key="1">
    <source>
        <dbReference type="SAM" id="SignalP"/>
    </source>
</evidence>
<proteinExistence type="predicted"/>
<evidence type="ECO:0008006" key="4">
    <source>
        <dbReference type="Google" id="ProtNLM"/>
    </source>
</evidence>
<feature type="signal peptide" evidence="1">
    <location>
        <begin position="1"/>
        <end position="18"/>
    </location>
</feature>
<evidence type="ECO:0000313" key="3">
    <source>
        <dbReference type="Proteomes" id="UP001168524"/>
    </source>
</evidence>
<keyword evidence="3" id="KW-1185">Reference proteome</keyword>
<dbReference type="Proteomes" id="UP001168524">
    <property type="component" value="Unassembled WGS sequence"/>
</dbReference>
<gene>
    <name evidence="2" type="ORF">QTA56_06825</name>
</gene>
<dbReference type="PROSITE" id="PS51257">
    <property type="entry name" value="PROKAR_LIPOPROTEIN"/>
    <property type="match status" value="1"/>
</dbReference>
<organism evidence="2 3">
    <name type="scientific">Acinetobacter thutiue</name>
    <dbReference type="NCBI Taxonomy" id="2998078"/>
    <lineage>
        <taxon>Bacteria</taxon>
        <taxon>Pseudomonadati</taxon>
        <taxon>Pseudomonadota</taxon>
        <taxon>Gammaproteobacteria</taxon>
        <taxon>Moraxellales</taxon>
        <taxon>Moraxellaceae</taxon>
        <taxon>Acinetobacter</taxon>
    </lineage>
</organism>
<evidence type="ECO:0000313" key="2">
    <source>
        <dbReference type="EMBL" id="MDN0013953.1"/>
    </source>
</evidence>
<sequence>MKKIASILCMLWGLAACGLDQSAPVSVNINLDENPAYEYQGQYAPMYYSYIHVQSTVDQVHVNRVIINRGNCPISFWVYKNPNLKFGQEMKAVLRCDMEQVREVTVDTDQGEFTFTF</sequence>
<accession>A0ABT7WMQ2</accession>
<comment type="caution">
    <text evidence="2">The sequence shown here is derived from an EMBL/GenBank/DDBJ whole genome shotgun (WGS) entry which is preliminary data.</text>
</comment>
<feature type="chain" id="PRO_5045369628" description="Lipoprotein" evidence="1">
    <location>
        <begin position="19"/>
        <end position="117"/>
    </location>
</feature>
<keyword evidence="1" id="KW-0732">Signal</keyword>
<dbReference type="RefSeq" id="WP_267980204.1">
    <property type="nucleotide sequence ID" value="NZ_JAPQKF010000002.1"/>
</dbReference>
<dbReference type="EMBL" id="JAUDZE010000002">
    <property type="protein sequence ID" value="MDN0013953.1"/>
    <property type="molecule type" value="Genomic_DNA"/>
</dbReference>
<name>A0ABT7WMQ2_9GAMM</name>
<protein>
    <recommendedName>
        <fullName evidence="4">Lipoprotein</fullName>
    </recommendedName>
</protein>